<name>A0ABV1XXG6_9ACTN</name>
<organism evidence="3 4">
    <name type="scientific">Streptomyces lanatus</name>
    <dbReference type="NCBI Taxonomy" id="66900"/>
    <lineage>
        <taxon>Bacteria</taxon>
        <taxon>Bacillati</taxon>
        <taxon>Actinomycetota</taxon>
        <taxon>Actinomycetes</taxon>
        <taxon>Kitasatosporales</taxon>
        <taxon>Streptomycetaceae</taxon>
        <taxon>Streptomyces</taxon>
    </lineage>
</organism>
<dbReference type="PANTHER" id="PTHR33627">
    <property type="entry name" value="TRANSPOSASE"/>
    <property type="match status" value="1"/>
</dbReference>
<comment type="caution">
    <text evidence="3">The sequence shown here is derived from an EMBL/GenBank/DDBJ whole genome shotgun (WGS) entry which is preliminary data.</text>
</comment>
<feature type="compositionally biased region" description="Polar residues" evidence="1">
    <location>
        <begin position="386"/>
        <end position="398"/>
    </location>
</feature>
<accession>A0ABV1XXG6</accession>
<evidence type="ECO:0000313" key="4">
    <source>
        <dbReference type="Proteomes" id="UP001486207"/>
    </source>
</evidence>
<feature type="region of interest" description="Disordered" evidence="1">
    <location>
        <begin position="376"/>
        <end position="416"/>
    </location>
</feature>
<dbReference type="InterPro" id="IPR038721">
    <property type="entry name" value="IS701-like_DDE_dom"/>
</dbReference>
<feature type="domain" description="Transposase IS701-like DDE" evidence="2">
    <location>
        <begin position="18"/>
        <end position="242"/>
    </location>
</feature>
<gene>
    <name evidence="3" type="ORF">ABT384_26575</name>
</gene>
<evidence type="ECO:0000313" key="3">
    <source>
        <dbReference type="EMBL" id="MER7376200.1"/>
    </source>
</evidence>
<protein>
    <submittedName>
        <fullName evidence="3">Transposase</fullName>
    </submittedName>
</protein>
<dbReference type="Pfam" id="PF13546">
    <property type="entry name" value="DDE_5"/>
    <property type="match status" value="1"/>
</dbReference>
<dbReference type="RefSeq" id="WP_229912110.1">
    <property type="nucleotide sequence ID" value="NZ_BNBM01000013.1"/>
</dbReference>
<proteinExistence type="predicted"/>
<dbReference type="Proteomes" id="UP001486207">
    <property type="component" value="Unassembled WGS sequence"/>
</dbReference>
<evidence type="ECO:0000256" key="1">
    <source>
        <dbReference type="SAM" id="MobiDB-lite"/>
    </source>
</evidence>
<dbReference type="InterPro" id="IPR039365">
    <property type="entry name" value="IS701-like"/>
</dbReference>
<sequence length="416" mass="46055">MDAANSAFHLDHFSRTIFSSLRRTDQRKWAYAYLNGLLVTQGKKSIRRLAATIPSDPTAAQSLRWFVSLSPWDFDLVMEELTHWVAHHRHHRHRTESVWTVGRAILPKRGDRSVGVHRYFDLSSGRTVNCQLGLGSFLCVGTARVPVDWCLYLSPSWTEDRDQRREARIPDSEVYRPLWAHALRLVDRLSARTDSSSAVVLSDMGDEPDVGHLLNGLARRRRDFVIAIPPHLPVLPVGDGVMGGAAPGSAKALLSSGSPEDTVVTLSDGRQRVARLQTSLIHLPGVRKGPPYRLFAEVDDDGAPGPVWLTSLAHSSLARVASIVALNAETQAVIGCMERDFGLLDFEGRSLPGWYHHMALVSAAYTYHRLSGLTQVSSHDGHRGRQSVSDLRSSSGASMKSYRPPSSVRKSTESEY</sequence>
<dbReference type="EMBL" id="JBEPFB010000013">
    <property type="protein sequence ID" value="MER7376200.1"/>
    <property type="molecule type" value="Genomic_DNA"/>
</dbReference>
<evidence type="ECO:0000259" key="2">
    <source>
        <dbReference type="Pfam" id="PF13546"/>
    </source>
</evidence>
<dbReference type="PANTHER" id="PTHR33627:SF1">
    <property type="entry name" value="TRANSPOSASE"/>
    <property type="match status" value="1"/>
</dbReference>
<keyword evidence="4" id="KW-1185">Reference proteome</keyword>
<reference evidence="3 4" key="1">
    <citation type="submission" date="2024-06" db="EMBL/GenBank/DDBJ databases">
        <title>The Natural Products Discovery Center: Release of the First 8490 Sequenced Strains for Exploring Actinobacteria Biosynthetic Diversity.</title>
        <authorList>
            <person name="Kalkreuter E."/>
            <person name="Kautsar S.A."/>
            <person name="Yang D."/>
            <person name="Bader C.D."/>
            <person name="Teijaro C.N."/>
            <person name="Fluegel L."/>
            <person name="Davis C.M."/>
            <person name="Simpson J.R."/>
            <person name="Lauterbach L."/>
            <person name="Steele A.D."/>
            <person name="Gui C."/>
            <person name="Meng S."/>
            <person name="Li G."/>
            <person name="Viehrig K."/>
            <person name="Ye F."/>
            <person name="Su P."/>
            <person name="Kiefer A.F."/>
            <person name="Nichols A."/>
            <person name="Cepeda A.J."/>
            <person name="Yan W."/>
            <person name="Fan B."/>
            <person name="Jiang Y."/>
            <person name="Adhikari A."/>
            <person name="Zheng C.-J."/>
            <person name="Schuster L."/>
            <person name="Cowan T.M."/>
            <person name="Smanski M.J."/>
            <person name="Chevrette M.G."/>
            <person name="De Carvalho L.P.S."/>
            <person name="Shen B."/>
        </authorList>
    </citation>
    <scope>NUCLEOTIDE SEQUENCE [LARGE SCALE GENOMIC DNA]</scope>
    <source>
        <strain evidence="3 4">NPDC000155</strain>
    </source>
</reference>